<reference evidence="8 9" key="1">
    <citation type="submission" date="2019-07" db="EMBL/GenBank/DDBJ databases">
        <title>Whole genome shotgun sequence of Reyranella soli NBRC 108950.</title>
        <authorList>
            <person name="Hosoyama A."/>
            <person name="Uohara A."/>
            <person name="Ohji S."/>
            <person name="Ichikawa N."/>
        </authorList>
    </citation>
    <scope>NUCLEOTIDE SEQUENCE [LARGE SCALE GENOMIC DNA]</scope>
    <source>
        <strain evidence="8 9">NBRC 108950</strain>
    </source>
</reference>
<evidence type="ECO:0008006" key="10">
    <source>
        <dbReference type="Google" id="ProtNLM"/>
    </source>
</evidence>
<dbReference type="GO" id="GO:0005886">
    <property type="term" value="C:plasma membrane"/>
    <property type="evidence" value="ECO:0007669"/>
    <property type="project" value="UniProtKB-SubCell"/>
</dbReference>
<evidence type="ECO:0000256" key="1">
    <source>
        <dbReference type="ARBA" id="ARBA00004651"/>
    </source>
</evidence>
<feature type="transmembrane region" description="Helical" evidence="7">
    <location>
        <begin position="107"/>
        <end position="125"/>
    </location>
</feature>
<evidence type="ECO:0000256" key="7">
    <source>
        <dbReference type="SAM" id="Phobius"/>
    </source>
</evidence>
<feature type="transmembrane region" description="Helical" evidence="7">
    <location>
        <begin position="32"/>
        <end position="52"/>
    </location>
</feature>
<feature type="transmembrane region" description="Helical" evidence="7">
    <location>
        <begin position="518"/>
        <end position="537"/>
    </location>
</feature>
<comment type="subcellular location">
    <subcellularLocation>
        <location evidence="1">Cell membrane</location>
        <topology evidence="1">Multi-pass membrane protein</topology>
    </subcellularLocation>
</comment>
<keyword evidence="2" id="KW-0813">Transport</keyword>
<evidence type="ECO:0000256" key="3">
    <source>
        <dbReference type="ARBA" id="ARBA00022475"/>
    </source>
</evidence>
<dbReference type="EMBL" id="BKAJ01000073">
    <property type="protein sequence ID" value="GEP57002.1"/>
    <property type="molecule type" value="Genomic_DNA"/>
</dbReference>
<dbReference type="InterPro" id="IPR006726">
    <property type="entry name" value="PHBA_efflux_AaeB/fusaric-R"/>
</dbReference>
<feature type="transmembrane region" description="Helical" evidence="7">
    <location>
        <begin position="461"/>
        <end position="481"/>
    </location>
</feature>
<dbReference type="Pfam" id="PF04632">
    <property type="entry name" value="FUSC"/>
    <property type="match status" value="1"/>
</dbReference>
<dbReference type="GO" id="GO:0022857">
    <property type="term" value="F:transmembrane transporter activity"/>
    <property type="evidence" value="ECO:0007669"/>
    <property type="project" value="InterPro"/>
</dbReference>
<feature type="transmembrane region" description="Helical" evidence="7">
    <location>
        <begin position="380"/>
        <end position="402"/>
    </location>
</feature>
<keyword evidence="9" id="KW-1185">Reference proteome</keyword>
<evidence type="ECO:0000256" key="5">
    <source>
        <dbReference type="ARBA" id="ARBA00022989"/>
    </source>
</evidence>
<dbReference type="Proteomes" id="UP000321058">
    <property type="component" value="Unassembled WGS sequence"/>
</dbReference>
<accession>A0A512NDJ3</accession>
<keyword evidence="6 7" id="KW-0472">Membrane</keyword>
<dbReference type="AlphaFoldDB" id="A0A512NDJ3"/>
<dbReference type="RefSeq" id="WP_147151379.1">
    <property type="nucleotide sequence ID" value="NZ_BKAJ01000073.1"/>
</dbReference>
<feature type="transmembrane region" description="Helical" evidence="7">
    <location>
        <begin position="158"/>
        <end position="181"/>
    </location>
</feature>
<keyword evidence="3" id="KW-1003">Cell membrane</keyword>
<feature type="transmembrane region" description="Helical" evidence="7">
    <location>
        <begin position="488"/>
        <end position="506"/>
    </location>
</feature>
<evidence type="ECO:0000256" key="2">
    <source>
        <dbReference type="ARBA" id="ARBA00022448"/>
    </source>
</evidence>
<sequence length="689" mass="73657">MDNDASGFSRPDVALPDASRWLQAVRVLAPKVLYGLRLWIAVCLALYVAFWLELDNAYWAGTSAAIVCQPSVGASLRRGAARMIGTVVGAIAIVAITACFAQDRVAFLLSIAIWGSACAFAASVLRNSASYGAALAGFTAVIVAGDELGMTGGPSGDAFMLAVTRASEIGIGIVSATVVLASMDLGNARRRLVSELAALAAEISHRFGALLVQTDLTQADTRPARHALATRIVALSSLVDEALGEVSDLPYRVGTLRAATEGLFVALSGWRTAANCLEELQEEEKRQSATILQMYPAHLRWPLAKSLWSGHPDTLIDVCRGAGRSLVALPVDTPSLRLLADGIAQALRGLSQTAGALTALADPAHAVSYRRRLHWYRPDLLPPFIAAVRVLATLVAIELIWIATAWPNGAEAISFAAIGLILFSPREAQAYSEARAFTLGLALAVVLAATVRFAVLPGMETFVGLSIVIGCVLVPVGVLSLQAWQTSVFKSLAIFFCILLAPANIMTFDTVQYYNEGLAVVAGMGSAAIGFLLVPPLSPAARVSRILDATLRDFRRLAAGRRRDGLQEWERRAYRRLADMPSTVGAGQLARFVAMLSMGSTIIRLRRLARRFKMEAEIDTAFAAIAAGKSGTAISYLSELERELRKNSNGEVEVTTSLRACAGMRAALRTLTRYGGYLDERGNWSSWPP</sequence>
<keyword evidence="4 7" id="KW-0812">Transmembrane</keyword>
<evidence type="ECO:0000313" key="9">
    <source>
        <dbReference type="Proteomes" id="UP000321058"/>
    </source>
</evidence>
<protein>
    <recommendedName>
        <fullName evidence="10">Fusaric acid resistance protein</fullName>
    </recommendedName>
</protein>
<comment type="caution">
    <text evidence="8">The sequence shown here is derived from an EMBL/GenBank/DDBJ whole genome shotgun (WGS) entry which is preliminary data.</text>
</comment>
<name>A0A512NDJ3_9HYPH</name>
<dbReference type="PANTHER" id="PTHR30509">
    <property type="entry name" value="P-HYDROXYBENZOIC ACID EFFLUX PUMP SUBUNIT-RELATED"/>
    <property type="match status" value="1"/>
</dbReference>
<feature type="transmembrane region" description="Helical" evidence="7">
    <location>
        <begin position="83"/>
        <end position="101"/>
    </location>
</feature>
<feature type="transmembrane region" description="Helical" evidence="7">
    <location>
        <begin position="408"/>
        <end position="424"/>
    </location>
</feature>
<feature type="transmembrane region" description="Helical" evidence="7">
    <location>
        <begin position="436"/>
        <end position="455"/>
    </location>
</feature>
<dbReference type="PANTHER" id="PTHR30509:SF9">
    <property type="entry name" value="MULTIDRUG RESISTANCE PROTEIN MDTO"/>
    <property type="match status" value="1"/>
</dbReference>
<evidence type="ECO:0000256" key="4">
    <source>
        <dbReference type="ARBA" id="ARBA00022692"/>
    </source>
</evidence>
<keyword evidence="5 7" id="KW-1133">Transmembrane helix</keyword>
<gene>
    <name evidence="8" type="ORF">RSO01_41680</name>
</gene>
<proteinExistence type="predicted"/>
<evidence type="ECO:0000313" key="8">
    <source>
        <dbReference type="EMBL" id="GEP57002.1"/>
    </source>
</evidence>
<evidence type="ECO:0000256" key="6">
    <source>
        <dbReference type="ARBA" id="ARBA00023136"/>
    </source>
</evidence>
<dbReference type="OrthoDB" id="8005649at2"/>
<organism evidence="8 9">
    <name type="scientific">Reyranella soli</name>
    <dbReference type="NCBI Taxonomy" id="1230389"/>
    <lineage>
        <taxon>Bacteria</taxon>
        <taxon>Pseudomonadati</taxon>
        <taxon>Pseudomonadota</taxon>
        <taxon>Alphaproteobacteria</taxon>
        <taxon>Hyphomicrobiales</taxon>
        <taxon>Reyranellaceae</taxon>
        <taxon>Reyranella</taxon>
    </lineage>
</organism>